<dbReference type="EMBL" id="JAPFFF010000006">
    <property type="protein sequence ID" value="KAK8888334.1"/>
    <property type="molecule type" value="Genomic_DNA"/>
</dbReference>
<organism evidence="1 2">
    <name type="scientific">Tritrichomonas musculus</name>
    <dbReference type="NCBI Taxonomy" id="1915356"/>
    <lineage>
        <taxon>Eukaryota</taxon>
        <taxon>Metamonada</taxon>
        <taxon>Parabasalia</taxon>
        <taxon>Tritrichomonadida</taxon>
        <taxon>Tritrichomonadidae</taxon>
        <taxon>Tritrichomonas</taxon>
    </lineage>
</organism>
<reference evidence="1 2" key="1">
    <citation type="submission" date="2024-04" db="EMBL/GenBank/DDBJ databases">
        <title>Tritrichomonas musculus Genome.</title>
        <authorList>
            <person name="Alves-Ferreira E."/>
            <person name="Grigg M."/>
            <person name="Lorenzi H."/>
            <person name="Galac M."/>
        </authorList>
    </citation>
    <scope>NUCLEOTIDE SEQUENCE [LARGE SCALE GENOMIC DNA]</scope>
    <source>
        <strain evidence="1 2">EAF2021</strain>
    </source>
</reference>
<comment type="caution">
    <text evidence="1">The sequence shown here is derived from an EMBL/GenBank/DDBJ whole genome shotgun (WGS) entry which is preliminary data.</text>
</comment>
<evidence type="ECO:0000313" key="1">
    <source>
        <dbReference type="EMBL" id="KAK8888334.1"/>
    </source>
</evidence>
<dbReference type="Proteomes" id="UP001470230">
    <property type="component" value="Unassembled WGS sequence"/>
</dbReference>
<proteinExistence type="predicted"/>
<sequence>MREKRSKGKHYTCYSERGIALPVKSDLKPPNFNPNDYKADFFFLKITQKVDMSDQLILWVEKVKTKISSCGSKYSADYNFYPFYEGKKLILSDGKKIPSKFKKPNTIASLIFGLGMYPEILVKSIPIKNFEQNSFVDVDTDSNYSSLIESIDCSYLGSCKVANNPPKM</sequence>
<protein>
    <recommendedName>
        <fullName evidence="3">Initiator binding domain-containing protein</fullName>
    </recommendedName>
</protein>
<evidence type="ECO:0000313" key="2">
    <source>
        <dbReference type="Proteomes" id="UP001470230"/>
    </source>
</evidence>
<keyword evidence="2" id="KW-1185">Reference proteome</keyword>
<name>A0ABR2KB76_9EUKA</name>
<gene>
    <name evidence="1" type="ORF">M9Y10_039401</name>
</gene>
<evidence type="ECO:0008006" key="3">
    <source>
        <dbReference type="Google" id="ProtNLM"/>
    </source>
</evidence>
<accession>A0ABR2KB76</accession>